<name>A0A6S6UGP6_9BACT</name>
<keyword evidence="1" id="KW-1133">Transmembrane helix</keyword>
<sequence>MSQENNIADEIKDESIQDNNVEEQIEIVDEIEEETYSDTKVAKTVQAKKIIEETKSIVEVSDGDTANCKQLLENDIRDYERARKALYEGGLRDVRSLLSKLGHTKIDEGDQIEEEVVIFEAQKDENIIKLKDVSSGRFSALILALLAGVSTFMGLVYVATEKMNMVLDITKIPSNDKVNEIGATIATLVGLKEDFNFGAIVSAVAVLLVMFIVYKLRVGLKSGSNLRFANKQMENAQNYITDRTNCKIEMEKVDLHITEAIQTLADYQVVLNEQHAKLVRIKHFEGTAPSLTSYHSKSVEEMNYTQYLVENISSFVIKPMSDDGKLSDESASLLANAKETMKEALKRFI</sequence>
<dbReference type="EMBL" id="CACVAS010000170">
    <property type="protein sequence ID" value="CAA6828287.1"/>
    <property type="molecule type" value="Genomic_DNA"/>
</dbReference>
<evidence type="ECO:0000256" key="1">
    <source>
        <dbReference type="SAM" id="Phobius"/>
    </source>
</evidence>
<dbReference type="AlphaFoldDB" id="A0A6S6UGP6"/>
<evidence type="ECO:0000313" key="2">
    <source>
        <dbReference type="EMBL" id="CAA6828287.1"/>
    </source>
</evidence>
<keyword evidence="1" id="KW-0472">Membrane</keyword>
<organism evidence="2">
    <name type="scientific">uncultured Sulfurovum sp</name>
    <dbReference type="NCBI Taxonomy" id="269237"/>
    <lineage>
        <taxon>Bacteria</taxon>
        <taxon>Pseudomonadati</taxon>
        <taxon>Campylobacterota</taxon>
        <taxon>Epsilonproteobacteria</taxon>
        <taxon>Campylobacterales</taxon>
        <taxon>Sulfurovaceae</taxon>
        <taxon>Sulfurovum</taxon>
        <taxon>environmental samples</taxon>
    </lineage>
</organism>
<gene>
    <name evidence="2" type="ORF">HELGO_WM1928</name>
</gene>
<reference evidence="2" key="1">
    <citation type="submission" date="2020-01" db="EMBL/GenBank/DDBJ databases">
        <authorList>
            <person name="Meier V. D."/>
            <person name="Meier V D."/>
        </authorList>
    </citation>
    <scope>NUCLEOTIDE SEQUENCE</scope>
    <source>
        <strain evidence="2">HLG_WM_MAG_01</strain>
    </source>
</reference>
<keyword evidence="1" id="KW-0812">Transmembrane</keyword>
<feature type="transmembrane region" description="Helical" evidence="1">
    <location>
        <begin position="138"/>
        <end position="159"/>
    </location>
</feature>
<protein>
    <submittedName>
        <fullName evidence="2">ORF 73 extensive acidic domains, potential leucine zipper immediate early protein homolog</fullName>
    </submittedName>
</protein>
<accession>A0A6S6UGP6</accession>
<proteinExistence type="predicted"/>
<feature type="transmembrane region" description="Helical" evidence="1">
    <location>
        <begin position="195"/>
        <end position="214"/>
    </location>
</feature>